<dbReference type="EMBL" id="LNOI01000001">
    <property type="protein sequence ID" value="KUY20810.1"/>
    <property type="molecule type" value="Genomic_DNA"/>
</dbReference>
<reference evidence="1 2" key="1">
    <citation type="submission" date="2015-11" db="EMBL/GenBank/DDBJ databases">
        <authorList>
            <person name="Nicholson A.C."/>
            <person name="Humrighouse B.W."/>
            <person name="Graziano J."/>
            <person name="Lasker B."/>
            <person name="Whitney A.M."/>
            <person name="Mcquiston J.R."/>
        </authorList>
    </citation>
    <scope>NUCLEOTIDE SEQUENCE [LARGE SCALE GENOMIC DNA]</scope>
    <source>
        <strain evidence="1 2">G4071</strain>
    </source>
</reference>
<accession>A0AAP1BZ88</accession>
<evidence type="ECO:0008006" key="3">
    <source>
        <dbReference type="Google" id="ProtNLM"/>
    </source>
</evidence>
<name>A0AAP1BZ88_ELIMR</name>
<sequence>MKKINFSASNGKKLSRAQLKSLFGGLYQQPDQALEHDPNDPYCGGGDMCSGSSDCPPGTACGAFGRPGSTCSRCLSV</sequence>
<dbReference type="Proteomes" id="UP000064412">
    <property type="component" value="Unassembled WGS sequence"/>
</dbReference>
<comment type="caution">
    <text evidence="1">The sequence shown here is derived from an EMBL/GenBank/DDBJ whole genome shotgun (WGS) entry which is preliminary data.</text>
</comment>
<evidence type="ECO:0000313" key="1">
    <source>
        <dbReference type="EMBL" id="KUY20810.1"/>
    </source>
</evidence>
<gene>
    <name evidence="1" type="ORF">ATB95_07890</name>
</gene>
<dbReference type="AlphaFoldDB" id="A0AAP1BZ88"/>
<protein>
    <recommendedName>
        <fullName evidence="3">Bacteriocin</fullName>
    </recommendedName>
</protein>
<proteinExistence type="predicted"/>
<dbReference type="RefSeq" id="WP_059155771.1">
    <property type="nucleotide sequence ID" value="NZ_CP140570.1"/>
</dbReference>
<evidence type="ECO:0000313" key="2">
    <source>
        <dbReference type="Proteomes" id="UP000064412"/>
    </source>
</evidence>
<organism evidence="1 2">
    <name type="scientific">Elizabethkingia miricola</name>
    <name type="common">Chryseobacterium miricola</name>
    <dbReference type="NCBI Taxonomy" id="172045"/>
    <lineage>
        <taxon>Bacteria</taxon>
        <taxon>Pseudomonadati</taxon>
        <taxon>Bacteroidota</taxon>
        <taxon>Flavobacteriia</taxon>
        <taxon>Flavobacteriales</taxon>
        <taxon>Weeksellaceae</taxon>
        <taxon>Elizabethkingia</taxon>
    </lineage>
</organism>
<dbReference type="GeneID" id="66583391"/>